<dbReference type="OrthoDB" id="9951192at2"/>
<dbReference type="EMBL" id="LWMH01000001">
    <property type="protein sequence ID" value="KZS45196.1"/>
    <property type="molecule type" value="Genomic_DNA"/>
</dbReference>
<name>A0A163GX90_9BACL</name>
<evidence type="ECO:0000313" key="2">
    <source>
        <dbReference type="EMBL" id="KZS45196.1"/>
    </source>
</evidence>
<keyword evidence="1" id="KW-0732">Signal</keyword>
<comment type="caution">
    <text evidence="2">The sequence shown here is derived from an EMBL/GenBank/DDBJ whole genome shotgun (WGS) entry which is preliminary data.</text>
</comment>
<reference evidence="2" key="1">
    <citation type="journal article" date="2016" name="Genome Announc.">
        <title>Draft genomes of two strains of Paenibacillus glucanolyticus with capability to degrade lignocellulose.</title>
        <authorList>
            <person name="Mathews S.L."/>
            <person name="Pawlak J."/>
            <person name="Grunden A.M."/>
        </authorList>
    </citation>
    <scope>NUCLEOTIDE SEQUENCE [LARGE SCALE GENOMIC DNA]</scope>
    <source>
        <strain evidence="2">SLM1</strain>
    </source>
</reference>
<gene>
    <name evidence="2" type="ORF">AWU65_04230</name>
</gene>
<dbReference type="RefSeq" id="WP_006212440.1">
    <property type="nucleotide sequence ID" value="NZ_CBCSBX010000002.1"/>
</dbReference>
<organism evidence="2 3">
    <name type="scientific">Paenibacillus glucanolyticus</name>
    <dbReference type="NCBI Taxonomy" id="59843"/>
    <lineage>
        <taxon>Bacteria</taxon>
        <taxon>Bacillati</taxon>
        <taxon>Bacillota</taxon>
        <taxon>Bacilli</taxon>
        <taxon>Bacillales</taxon>
        <taxon>Paenibacillaceae</taxon>
        <taxon>Paenibacillus</taxon>
    </lineage>
</organism>
<keyword evidence="3" id="KW-1185">Reference proteome</keyword>
<evidence type="ECO:0000256" key="1">
    <source>
        <dbReference type="SAM" id="SignalP"/>
    </source>
</evidence>
<protein>
    <submittedName>
        <fullName evidence="2">Uncharacterized protein</fullName>
    </submittedName>
</protein>
<proteinExistence type="predicted"/>
<sequence length="98" mass="11333">MVKMGKKLVIFSSIIAAFMTVAAPVSASSISQTESEITPQYCNPCKVKAGYMYPKSQYSRDYFTPLHYITVDGVEYFFWYIDDDKSTATHWYTVWKEE</sequence>
<dbReference type="KEGG" id="pglu:A3958_04185"/>
<evidence type="ECO:0000313" key="3">
    <source>
        <dbReference type="Proteomes" id="UP000076796"/>
    </source>
</evidence>
<dbReference type="AlphaFoldDB" id="A0A163GX90"/>
<accession>A0A163GX90</accession>
<dbReference type="GeneID" id="97553573"/>
<feature type="signal peptide" evidence="1">
    <location>
        <begin position="1"/>
        <end position="27"/>
    </location>
</feature>
<dbReference type="Proteomes" id="UP000076796">
    <property type="component" value="Unassembled WGS sequence"/>
</dbReference>
<feature type="chain" id="PRO_5007842983" evidence="1">
    <location>
        <begin position="28"/>
        <end position="98"/>
    </location>
</feature>